<dbReference type="EMBL" id="HBUF01048704">
    <property type="protein sequence ID" value="CAG6620865.1"/>
    <property type="molecule type" value="Transcribed_RNA"/>
</dbReference>
<dbReference type="CDD" id="cd21459">
    <property type="entry name" value="DLC-like_TCTEX1D2"/>
    <property type="match status" value="1"/>
</dbReference>
<dbReference type="Pfam" id="PF03645">
    <property type="entry name" value="Tctex-1"/>
    <property type="match status" value="1"/>
</dbReference>
<organism evidence="3">
    <name type="scientific">Cacopsylla melanoneura</name>
    <dbReference type="NCBI Taxonomy" id="428564"/>
    <lineage>
        <taxon>Eukaryota</taxon>
        <taxon>Metazoa</taxon>
        <taxon>Ecdysozoa</taxon>
        <taxon>Arthropoda</taxon>
        <taxon>Hexapoda</taxon>
        <taxon>Insecta</taxon>
        <taxon>Pterygota</taxon>
        <taxon>Neoptera</taxon>
        <taxon>Paraneoptera</taxon>
        <taxon>Hemiptera</taxon>
        <taxon>Sternorrhyncha</taxon>
        <taxon>Psylloidea</taxon>
        <taxon>Psyllidae</taxon>
        <taxon>Psyllinae</taxon>
        <taxon>Cacopsylla</taxon>
    </lineage>
</organism>
<evidence type="ECO:0000256" key="2">
    <source>
        <dbReference type="SAM" id="MobiDB-lite"/>
    </source>
</evidence>
<dbReference type="PANTHER" id="PTHR21255:SF7">
    <property type="entry name" value="DYNEIN LIGHT CHAIN TCTEX-TYPE PROTEIN 2B"/>
    <property type="match status" value="1"/>
</dbReference>
<evidence type="ECO:0000256" key="1">
    <source>
        <dbReference type="ARBA" id="ARBA00005361"/>
    </source>
</evidence>
<dbReference type="EMBL" id="HBUF01048705">
    <property type="protein sequence ID" value="CAG6620866.1"/>
    <property type="molecule type" value="Transcribed_RNA"/>
</dbReference>
<dbReference type="GO" id="GO:0007018">
    <property type="term" value="P:microtubule-based movement"/>
    <property type="evidence" value="ECO:0007669"/>
    <property type="project" value="TreeGrafter"/>
</dbReference>
<dbReference type="GO" id="GO:0005868">
    <property type="term" value="C:cytoplasmic dynein complex"/>
    <property type="evidence" value="ECO:0007669"/>
    <property type="project" value="TreeGrafter"/>
</dbReference>
<accession>A0A8D8MCZ4</accession>
<proteinExistence type="inferred from homology"/>
<dbReference type="AlphaFoldDB" id="A0A8D8MCZ4"/>
<name>A0A8D8MCZ4_9HEMI</name>
<dbReference type="Gene3D" id="3.30.1140.40">
    <property type="entry name" value="Tctex-1"/>
    <property type="match status" value="1"/>
</dbReference>
<dbReference type="PANTHER" id="PTHR21255">
    <property type="entry name" value="T-COMPLEX-ASSOCIATED-TESTIS-EXPRESSED 1/ DYNEIN LIGHT CHAIN"/>
    <property type="match status" value="1"/>
</dbReference>
<sequence>MGDNEDQEELKPPNFAILDHEEDEAGGDTSPDFKIKPALNDKFQAGKAKEIIRGALEDEFKGKAYDGDQSKNIVKRLSREIKTKIEAITHQNYKIVVEVTLVEQRGAGIRSDVKCIWDADADTLASDVFISVSNQESWIYCFSCENRFECPQMNKIISLLIPNV</sequence>
<reference evidence="3" key="1">
    <citation type="submission" date="2021-05" db="EMBL/GenBank/DDBJ databases">
        <authorList>
            <person name="Alioto T."/>
            <person name="Alioto T."/>
            <person name="Gomez Garrido J."/>
        </authorList>
    </citation>
    <scope>NUCLEOTIDE SEQUENCE</scope>
</reference>
<evidence type="ECO:0000313" key="3">
    <source>
        <dbReference type="EMBL" id="CAG6620866.1"/>
    </source>
</evidence>
<protein>
    <submittedName>
        <fullName evidence="3">Tctex1 domain-containing protein 2</fullName>
    </submittedName>
</protein>
<dbReference type="GO" id="GO:0045505">
    <property type="term" value="F:dynein intermediate chain binding"/>
    <property type="evidence" value="ECO:0007669"/>
    <property type="project" value="TreeGrafter"/>
</dbReference>
<feature type="region of interest" description="Disordered" evidence="2">
    <location>
        <begin position="1"/>
        <end position="34"/>
    </location>
</feature>
<dbReference type="GO" id="GO:0005737">
    <property type="term" value="C:cytoplasm"/>
    <property type="evidence" value="ECO:0007669"/>
    <property type="project" value="TreeGrafter"/>
</dbReference>
<dbReference type="InterPro" id="IPR005334">
    <property type="entry name" value="Tctex-1-like"/>
</dbReference>
<dbReference type="InterPro" id="IPR038586">
    <property type="entry name" value="Tctex-1-like_sf"/>
</dbReference>
<dbReference type="EMBL" id="HBUF01048703">
    <property type="protein sequence ID" value="CAG6620864.1"/>
    <property type="molecule type" value="Transcribed_RNA"/>
</dbReference>
<comment type="similarity">
    <text evidence="1">Belongs to the dynein light chain Tctex-type family.</text>
</comment>